<dbReference type="PANTHER" id="PTHR43212:SF3">
    <property type="entry name" value="QUERCETIN 2,3-DIOXYGENASE"/>
    <property type="match status" value="1"/>
</dbReference>
<evidence type="ECO:0000256" key="1">
    <source>
        <dbReference type="ARBA" id="ARBA00008416"/>
    </source>
</evidence>
<dbReference type="CDD" id="cd02910">
    <property type="entry name" value="cupin_Yhhw_N"/>
    <property type="match status" value="1"/>
</dbReference>
<feature type="binding site" evidence="2">
    <location>
        <position position="101"/>
    </location>
    <ligand>
        <name>Fe cation</name>
        <dbReference type="ChEBI" id="CHEBI:24875"/>
    </ligand>
</feature>
<accession>A0A1I3VRU0</accession>
<comment type="cofactor">
    <cofactor evidence="2">
        <name>Fe cation</name>
        <dbReference type="ChEBI" id="CHEBI:24875"/>
    </cofactor>
    <text evidence="2">Binds 1 Fe cation per subunit.</text>
</comment>
<dbReference type="InterPro" id="IPR011051">
    <property type="entry name" value="RmlC_Cupin_sf"/>
</dbReference>
<protein>
    <recommendedName>
        <fullName evidence="8">Pirin N-terminal domain-containing protein</fullName>
    </recommendedName>
</protein>
<evidence type="ECO:0000313" key="7">
    <source>
        <dbReference type="Proteomes" id="UP000198755"/>
    </source>
</evidence>
<dbReference type="InterPro" id="IPR003829">
    <property type="entry name" value="Pirin_N_dom"/>
</dbReference>
<sequence>MMKLRKAGERGPTKIDWLDSRHTFSFGGYRDPNHTGFRDLLVINEDRVKPGAGFNPHAHQDMEIISYVIDGALEHKDSIGNGSVIRPGEIQRMSAGSGIRHSEFNASKTDPVHFLQIWIAPERAGIAPGYEQAALPPVSAPAQLDLIAAPSGGPGAVELHQDARIYRGSLEPGAAAELSVATGRHAWVQVVKGAAKVNGIAVAAGDGLAISGEPKLSFEGAKLSSENEGEKAELLIFDLA</sequence>
<feature type="binding site" evidence="2">
    <location>
        <position position="59"/>
    </location>
    <ligand>
        <name>Fe cation</name>
        <dbReference type="ChEBI" id="CHEBI:24875"/>
    </ligand>
</feature>
<feature type="binding site" evidence="2">
    <location>
        <position position="57"/>
    </location>
    <ligand>
        <name>Fe cation</name>
        <dbReference type="ChEBI" id="CHEBI:24875"/>
    </ligand>
</feature>
<evidence type="ECO:0000313" key="6">
    <source>
        <dbReference type="EMBL" id="SFJ98114.1"/>
    </source>
</evidence>
<proteinExistence type="inferred from homology"/>
<dbReference type="InterPro" id="IPR012093">
    <property type="entry name" value="Pirin"/>
</dbReference>
<dbReference type="RefSeq" id="WP_091675735.1">
    <property type="nucleotide sequence ID" value="NZ_FOSN01000001.1"/>
</dbReference>
<evidence type="ECO:0000259" key="4">
    <source>
        <dbReference type="Pfam" id="PF02678"/>
    </source>
</evidence>
<evidence type="ECO:0000259" key="5">
    <source>
        <dbReference type="Pfam" id="PF17954"/>
    </source>
</evidence>
<name>A0A1I3VRU0_9HYPH</name>
<dbReference type="PIRSF" id="PIRSF006232">
    <property type="entry name" value="Pirin"/>
    <property type="match status" value="1"/>
</dbReference>
<dbReference type="CDD" id="cd20311">
    <property type="entry name" value="cupin_Yhhw_C"/>
    <property type="match status" value="1"/>
</dbReference>
<keyword evidence="7" id="KW-1185">Reference proteome</keyword>
<dbReference type="STRING" id="1612308.SAMN05444581_10166"/>
<evidence type="ECO:0000256" key="3">
    <source>
        <dbReference type="RuleBase" id="RU003457"/>
    </source>
</evidence>
<evidence type="ECO:0008006" key="8">
    <source>
        <dbReference type="Google" id="ProtNLM"/>
    </source>
</evidence>
<dbReference type="GO" id="GO:0046872">
    <property type="term" value="F:metal ion binding"/>
    <property type="evidence" value="ECO:0007669"/>
    <property type="project" value="UniProtKB-KW"/>
</dbReference>
<dbReference type="AlphaFoldDB" id="A0A1I3VRU0"/>
<dbReference type="SUPFAM" id="SSF51182">
    <property type="entry name" value="RmlC-like cupins"/>
    <property type="match status" value="1"/>
</dbReference>
<comment type="similarity">
    <text evidence="1 3">Belongs to the pirin family.</text>
</comment>
<gene>
    <name evidence="6" type="ORF">SAMN05444581_10166</name>
</gene>
<dbReference type="PANTHER" id="PTHR43212">
    <property type="entry name" value="QUERCETIN 2,3-DIOXYGENASE"/>
    <property type="match status" value="1"/>
</dbReference>
<feature type="binding site" evidence="2">
    <location>
        <position position="103"/>
    </location>
    <ligand>
        <name>Fe cation</name>
        <dbReference type="ChEBI" id="CHEBI:24875"/>
    </ligand>
</feature>
<dbReference type="OrthoDB" id="9780903at2"/>
<evidence type="ECO:0000256" key="2">
    <source>
        <dbReference type="PIRSR" id="PIRSR006232-1"/>
    </source>
</evidence>
<dbReference type="Pfam" id="PF17954">
    <property type="entry name" value="Pirin_C_2"/>
    <property type="match status" value="1"/>
</dbReference>
<keyword evidence="2" id="KW-0479">Metal-binding</keyword>
<dbReference type="EMBL" id="FOSN01000001">
    <property type="protein sequence ID" value="SFJ98114.1"/>
    <property type="molecule type" value="Genomic_DNA"/>
</dbReference>
<dbReference type="Proteomes" id="UP000198755">
    <property type="component" value="Unassembled WGS sequence"/>
</dbReference>
<dbReference type="InterPro" id="IPR014710">
    <property type="entry name" value="RmlC-like_jellyroll"/>
</dbReference>
<dbReference type="InterPro" id="IPR041602">
    <property type="entry name" value="Quercetinase_C"/>
</dbReference>
<feature type="domain" description="Pirin N-terminal" evidence="4">
    <location>
        <begin position="14"/>
        <end position="119"/>
    </location>
</feature>
<feature type="domain" description="Quercetin 2,3-dioxygenase C-terminal cupin" evidence="5">
    <location>
        <begin position="146"/>
        <end position="239"/>
    </location>
</feature>
<dbReference type="Pfam" id="PF02678">
    <property type="entry name" value="Pirin"/>
    <property type="match status" value="1"/>
</dbReference>
<keyword evidence="2" id="KW-0408">Iron</keyword>
<organism evidence="6 7">
    <name type="scientific">Methylocapsa palsarum</name>
    <dbReference type="NCBI Taxonomy" id="1612308"/>
    <lineage>
        <taxon>Bacteria</taxon>
        <taxon>Pseudomonadati</taxon>
        <taxon>Pseudomonadota</taxon>
        <taxon>Alphaproteobacteria</taxon>
        <taxon>Hyphomicrobiales</taxon>
        <taxon>Beijerinckiaceae</taxon>
        <taxon>Methylocapsa</taxon>
    </lineage>
</organism>
<dbReference type="Gene3D" id="2.60.120.10">
    <property type="entry name" value="Jelly Rolls"/>
    <property type="match status" value="2"/>
</dbReference>
<reference evidence="6 7" key="1">
    <citation type="submission" date="2016-10" db="EMBL/GenBank/DDBJ databases">
        <authorList>
            <person name="de Groot N.N."/>
        </authorList>
    </citation>
    <scope>NUCLEOTIDE SEQUENCE [LARGE SCALE GENOMIC DNA]</scope>
    <source>
        <strain evidence="6 7">NE2</strain>
    </source>
</reference>